<keyword evidence="2" id="KW-0238">DNA-binding</keyword>
<dbReference type="PANTHER" id="PTHR40661:SF3">
    <property type="entry name" value="FELS-1 PROPHAGE TRANSCRIPTIONAL REGULATOR"/>
    <property type="match status" value="1"/>
</dbReference>
<dbReference type="InterPro" id="IPR010982">
    <property type="entry name" value="Lambda_DNA-bd_dom_sf"/>
</dbReference>
<dbReference type="InterPro" id="IPR039418">
    <property type="entry name" value="LexA-like"/>
</dbReference>
<keyword evidence="3" id="KW-0804">Transcription</keyword>
<evidence type="ECO:0000256" key="1">
    <source>
        <dbReference type="ARBA" id="ARBA00023015"/>
    </source>
</evidence>
<organism evidence="5 6">
    <name type="scientific">Fusobacterium nucleatum subsp. polymorphum</name>
    <name type="common">Fusobacterium polymorphum</name>
    <dbReference type="NCBI Taxonomy" id="76857"/>
    <lineage>
        <taxon>Bacteria</taxon>
        <taxon>Fusobacteriati</taxon>
        <taxon>Fusobacteriota</taxon>
        <taxon>Fusobacteriia</taxon>
        <taxon>Fusobacteriales</taxon>
        <taxon>Fusobacteriaceae</taxon>
        <taxon>Fusobacterium</taxon>
    </lineage>
</organism>
<dbReference type="SUPFAM" id="SSF51306">
    <property type="entry name" value="LexA/Signal peptidase"/>
    <property type="match status" value="1"/>
</dbReference>
<dbReference type="Proteomes" id="UP000222862">
    <property type="component" value="Unassembled WGS sequence"/>
</dbReference>
<dbReference type="GO" id="GO:0003677">
    <property type="term" value="F:DNA binding"/>
    <property type="evidence" value="ECO:0007669"/>
    <property type="project" value="UniProtKB-KW"/>
</dbReference>
<dbReference type="Gene3D" id="1.10.260.40">
    <property type="entry name" value="lambda repressor-like DNA-binding domains"/>
    <property type="match status" value="1"/>
</dbReference>
<dbReference type="AlphaFoldDB" id="A0A2B7YIM6"/>
<dbReference type="EMBL" id="NJGI01000005">
    <property type="protein sequence ID" value="PGH20698.1"/>
    <property type="molecule type" value="Genomic_DNA"/>
</dbReference>
<comment type="caution">
    <text evidence="5">The sequence shown here is derived from an EMBL/GenBank/DDBJ whole genome shotgun (WGS) entry which is preliminary data.</text>
</comment>
<accession>A0A2B7YIM6</accession>
<gene>
    <name evidence="5" type="ORF">RN96_10505</name>
</gene>
<dbReference type="Pfam" id="PF00717">
    <property type="entry name" value="Peptidase_S24"/>
    <property type="match status" value="1"/>
</dbReference>
<evidence type="ECO:0000256" key="2">
    <source>
        <dbReference type="ARBA" id="ARBA00023125"/>
    </source>
</evidence>
<sequence>MNYSKKNNENEYELSEEKAREIGLFLKNKREELGYSTNQISIKTNIDKSDISRIENGEKKKLNPIYLKKIAKILKLDIIELFKMVGYLDEDIEIHTKKESFEIKNVMRKIIYFPVYGKASAGNGYLNLEQEIYKMPILDEDFPDGCFFVKIEGDSMEPTIIEGEFALVDPNDIEYEKNKIYVVTYDDESFIKRMVVNEKTGIVILKSDNKEYDDILIDIEKQEYLKINGRVIKIISSRKAI</sequence>
<dbReference type="PROSITE" id="PS50943">
    <property type="entry name" value="HTH_CROC1"/>
    <property type="match status" value="1"/>
</dbReference>
<dbReference type="InterPro" id="IPR036286">
    <property type="entry name" value="LexA/Signal_pep-like_sf"/>
</dbReference>
<feature type="domain" description="HTH cro/C1-type" evidence="4">
    <location>
        <begin position="26"/>
        <end position="81"/>
    </location>
</feature>
<dbReference type="InterPro" id="IPR015927">
    <property type="entry name" value="Peptidase_S24_S26A/B/C"/>
</dbReference>
<dbReference type="InterPro" id="IPR001387">
    <property type="entry name" value="Cro/C1-type_HTH"/>
</dbReference>
<dbReference type="CDD" id="cd06529">
    <property type="entry name" value="S24_LexA-like"/>
    <property type="match status" value="1"/>
</dbReference>
<evidence type="ECO:0000256" key="3">
    <source>
        <dbReference type="ARBA" id="ARBA00023163"/>
    </source>
</evidence>
<evidence type="ECO:0000259" key="4">
    <source>
        <dbReference type="PROSITE" id="PS50943"/>
    </source>
</evidence>
<evidence type="ECO:0000313" key="6">
    <source>
        <dbReference type="Proteomes" id="UP000222862"/>
    </source>
</evidence>
<protein>
    <submittedName>
        <fullName evidence="5">LexA repressor</fullName>
    </submittedName>
</protein>
<dbReference type="Gene3D" id="2.10.109.10">
    <property type="entry name" value="Umud Fragment, subunit A"/>
    <property type="match status" value="1"/>
</dbReference>
<dbReference type="PANTHER" id="PTHR40661">
    <property type="match status" value="1"/>
</dbReference>
<dbReference type="Pfam" id="PF01381">
    <property type="entry name" value="HTH_3"/>
    <property type="match status" value="1"/>
</dbReference>
<reference evidence="5 6" key="1">
    <citation type="submission" date="2017-06" db="EMBL/GenBank/DDBJ databases">
        <title>Genome sequencing of Fusobacterium nucleatum subsp. polymorphum KCOM 1232 (=ChDC F37).</title>
        <authorList>
            <person name="Kook J.-K."/>
            <person name="Park S.-N."/>
            <person name="Lim Y.K."/>
            <person name="Roh H."/>
        </authorList>
    </citation>
    <scope>NUCLEOTIDE SEQUENCE [LARGE SCALE GENOMIC DNA]</scope>
    <source>
        <strain evidence="6">KCOM 1232 ( ChDC F37)</strain>
    </source>
</reference>
<evidence type="ECO:0000313" key="5">
    <source>
        <dbReference type="EMBL" id="PGH20698.1"/>
    </source>
</evidence>
<name>A0A2B7YIM6_FUSNP</name>
<dbReference type="SUPFAM" id="SSF47413">
    <property type="entry name" value="lambda repressor-like DNA-binding domains"/>
    <property type="match status" value="1"/>
</dbReference>
<proteinExistence type="predicted"/>
<dbReference type="SMART" id="SM00530">
    <property type="entry name" value="HTH_XRE"/>
    <property type="match status" value="1"/>
</dbReference>
<keyword evidence="1" id="KW-0805">Transcription regulation</keyword>
<dbReference type="CDD" id="cd00093">
    <property type="entry name" value="HTH_XRE"/>
    <property type="match status" value="1"/>
</dbReference>